<dbReference type="PROSITE" id="PS50262">
    <property type="entry name" value="G_PROTEIN_RECEP_F1_2"/>
    <property type="match status" value="1"/>
</dbReference>
<keyword evidence="3" id="KW-0716">Sensory transduction</keyword>
<feature type="transmembrane region" description="Helical" evidence="8">
    <location>
        <begin position="6"/>
        <end position="23"/>
    </location>
</feature>
<dbReference type="InterPro" id="IPR000725">
    <property type="entry name" value="Olfact_rcpt"/>
</dbReference>
<organism evidence="10 11">
    <name type="scientific">Pomatorhinus ruficollis</name>
    <name type="common">streak-breasted scimitar babbler</name>
    <dbReference type="NCBI Taxonomy" id="932028"/>
    <lineage>
        <taxon>Eukaryota</taxon>
        <taxon>Metazoa</taxon>
        <taxon>Chordata</taxon>
        <taxon>Craniata</taxon>
        <taxon>Vertebrata</taxon>
        <taxon>Euteleostomi</taxon>
        <taxon>Archelosauria</taxon>
        <taxon>Archosauria</taxon>
        <taxon>Dinosauria</taxon>
        <taxon>Saurischia</taxon>
        <taxon>Theropoda</taxon>
        <taxon>Coelurosauria</taxon>
        <taxon>Aves</taxon>
        <taxon>Neognathae</taxon>
        <taxon>Neoaves</taxon>
        <taxon>Telluraves</taxon>
        <taxon>Australaves</taxon>
        <taxon>Passeriformes</taxon>
        <taxon>Sylvioidea</taxon>
        <taxon>Timaliidae</taxon>
        <taxon>Pomatorhinus</taxon>
    </lineage>
</organism>
<comment type="caution">
    <text evidence="10">The sequence shown here is derived from an EMBL/GenBank/DDBJ whole genome shotgun (WGS) entry which is preliminary data.</text>
</comment>
<evidence type="ECO:0000256" key="8">
    <source>
        <dbReference type="SAM" id="Phobius"/>
    </source>
</evidence>
<dbReference type="Pfam" id="PF13853">
    <property type="entry name" value="7tm_4"/>
    <property type="match status" value="1"/>
</dbReference>
<evidence type="ECO:0000313" key="10">
    <source>
        <dbReference type="EMBL" id="NXY29372.1"/>
    </source>
</evidence>
<evidence type="ECO:0000259" key="9">
    <source>
        <dbReference type="PROSITE" id="PS50262"/>
    </source>
</evidence>
<keyword evidence="4 8" id="KW-0812">Transmembrane</keyword>
<keyword evidence="5 8" id="KW-1133">Transmembrane helix</keyword>
<feature type="non-terminal residue" evidence="10">
    <location>
        <position position="95"/>
    </location>
</feature>
<evidence type="ECO:0000256" key="1">
    <source>
        <dbReference type="ARBA" id="ARBA00004651"/>
    </source>
</evidence>
<gene>
    <name evidence="10" type="primary">Or10a7_0</name>
    <name evidence="10" type="ORF">PORRUF_R01592</name>
</gene>
<keyword evidence="2" id="KW-1003">Cell membrane</keyword>
<dbReference type="SUPFAM" id="SSF81321">
    <property type="entry name" value="Family A G protein-coupled receptor-like"/>
    <property type="match status" value="1"/>
</dbReference>
<feature type="domain" description="G-protein coupled receptors family 1 profile" evidence="9">
    <location>
        <begin position="1"/>
        <end position="87"/>
    </location>
</feature>
<evidence type="ECO:0000256" key="2">
    <source>
        <dbReference type="ARBA" id="ARBA00022475"/>
    </source>
</evidence>
<feature type="transmembrane region" description="Helical" evidence="8">
    <location>
        <begin position="35"/>
        <end position="58"/>
    </location>
</feature>
<evidence type="ECO:0000256" key="6">
    <source>
        <dbReference type="ARBA" id="ARBA00023136"/>
    </source>
</evidence>
<dbReference type="AlphaFoldDB" id="A0A7L4IMR1"/>
<accession>A0A7L4IMR1</accession>
<reference evidence="10 11" key="1">
    <citation type="submission" date="2020-02" db="EMBL/GenBank/DDBJ databases">
        <title>Bird 10,000 Genomes (B10K) Project - Family phase.</title>
        <authorList>
            <person name="Zhang G."/>
        </authorList>
    </citation>
    <scope>NUCLEOTIDE SEQUENCE [LARGE SCALE GENOMIC DNA]</scope>
    <source>
        <strain evidence="10">B10K-IZ-033-81</strain>
        <tissue evidence="10">Muscle</tissue>
    </source>
</reference>
<dbReference type="InterPro" id="IPR017452">
    <property type="entry name" value="GPCR_Rhodpsn_7TM"/>
</dbReference>
<feature type="transmembrane region" description="Helical" evidence="8">
    <location>
        <begin position="70"/>
        <end position="89"/>
    </location>
</feature>
<name>A0A7L4IMR1_9PASS</name>
<evidence type="ECO:0000256" key="7">
    <source>
        <dbReference type="ARBA" id="ARBA00023224"/>
    </source>
</evidence>
<dbReference type="GO" id="GO:0005886">
    <property type="term" value="C:plasma membrane"/>
    <property type="evidence" value="ECO:0007669"/>
    <property type="project" value="UniProtKB-SubCell"/>
</dbReference>
<proteinExistence type="predicted"/>
<keyword evidence="7" id="KW-0807">Transducer</keyword>
<evidence type="ECO:0000256" key="5">
    <source>
        <dbReference type="ARBA" id="ARBA00022989"/>
    </source>
</evidence>
<keyword evidence="11" id="KW-1185">Reference proteome</keyword>
<evidence type="ECO:0000256" key="3">
    <source>
        <dbReference type="ARBA" id="ARBA00022606"/>
    </source>
</evidence>
<dbReference type="Proteomes" id="UP000572837">
    <property type="component" value="Unassembled WGS sequence"/>
</dbReference>
<dbReference type="GO" id="GO:0007186">
    <property type="term" value="P:G protein-coupled receptor signaling pathway"/>
    <property type="evidence" value="ECO:0007669"/>
    <property type="project" value="InterPro"/>
</dbReference>
<evidence type="ECO:0000256" key="4">
    <source>
        <dbReference type="ARBA" id="ARBA00022692"/>
    </source>
</evidence>
<protein>
    <submittedName>
        <fullName evidence="10">O10A7 protein</fullName>
    </submittedName>
</protein>
<comment type="subcellular location">
    <subcellularLocation>
        <location evidence="1">Cell membrane</location>
        <topology evidence="1">Multi-pass membrane protein</topology>
    </subcellularLocation>
</comment>
<evidence type="ECO:0000313" key="11">
    <source>
        <dbReference type="Proteomes" id="UP000572837"/>
    </source>
</evidence>
<dbReference type="GO" id="GO:0004984">
    <property type="term" value="F:olfactory receptor activity"/>
    <property type="evidence" value="ECO:0007669"/>
    <property type="project" value="InterPro"/>
</dbReference>
<sequence length="95" mass="10593">VIIVMIPFFLIDISYLLIIYAVLQIPSAVGQRQTFSMCAAHLVVVTLFHSTAGTIYLQPKASLSSNTKKIVSLSYTLFTPLLNPIAYSLRNQKFK</sequence>
<keyword evidence="6 8" id="KW-0472">Membrane</keyword>
<dbReference type="EMBL" id="VZSW01000051">
    <property type="protein sequence ID" value="NXY29372.1"/>
    <property type="molecule type" value="Genomic_DNA"/>
</dbReference>
<feature type="non-terminal residue" evidence="10">
    <location>
        <position position="1"/>
    </location>
</feature>
<dbReference type="Gene3D" id="1.20.1070.10">
    <property type="entry name" value="Rhodopsin 7-helix transmembrane proteins"/>
    <property type="match status" value="1"/>
</dbReference>
<dbReference type="PANTHER" id="PTHR26453">
    <property type="entry name" value="OLFACTORY RECEPTOR"/>
    <property type="match status" value="1"/>
</dbReference>